<dbReference type="InterPro" id="IPR020846">
    <property type="entry name" value="MFS_dom"/>
</dbReference>
<feature type="compositionally biased region" description="Polar residues" evidence="7">
    <location>
        <begin position="58"/>
        <end position="67"/>
    </location>
</feature>
<feature type="transmembrane region" description="Helical" evidence="8">
    <location>
        <begin position="259"/>
        <end position="277"/>
    </location>
</feature>
<feature type="transmembrane region" description="Helical" evidence="8">
    <location>
        <begin position="434"/>
        <end position="460"/>
    </location>
</feature>
<name>A0AB34FQK1_9HYPO</name>
<keyword evidence="4 8" id="KW-0812">Transmembrane</keyword>
<keyword evidence="11" id="KW-1185">Reference proteome</keyword>
<comment type="similarity">
    <text evidence="2">Belongs to the major facilitator superfamily.</text>
</comment>
<evidence type="ECO:0000259" key="9">
    <source>
        <dbReference type="PROSITE" id="PS50850"/>
    </source>
</evidence>
<organism evidence="10 11">
    <name type="scientific">Purpureocillium lavendulum</name>
    <dbReference type="NCBI Taxonomy" id="1247861"/>
    <lineage>
        <taxon>Eukaryota</taxon>
        <taxon>Fungi</taxon>
        <taxon>Dikarya</taxon>
        <taxon>Ascomycota</taxon>
        <taxon>Pezizomycotina</taxon>
        <taxon>Sordariomycetes</taxon>
        <taxon>Hypocreomycetidae</taxon>
        <taxon>Hypocreales</taxon>
        <taxon>Ophiocordycipitaceae</taxon>
        <taxon>Purpureocillium</taxon>
    </lineage>
</organism>
<evidence type="ECO:0000313" key="10">
    <source>
        <dbReference type="EMBL" id="KAJ6441460.1"/>
    </source>
</evidence>
<dbReference type="InterPro" id="IPR036259">
    <property type="entry name" value="MFS_trans_sf"/>
</dbReference>
<evidence type="ECO:0000256" key="6">
    <source>
        <dbReference type="ARBA" id="ARBA00023136"/>
    </source>
</evidence>
<feature type="transmembrane region" description="Helical" evidence="8">
    <location>
        <begin position="466"/>
        <end position="485"/>
    </location>
</feature>
<dbReference type="InterPro" id="IPR011701">
    <property type="entry name" value="MFS"/>
</dbReference>
<protein>
    <submittedName>
        <fullName evidence="10">MFS transporter</fullName>
    </submittedName>
</protein>
<comment type="subcellular location">
    <subcellularLocation>
        <location evidence="1">Endomembrane system</location>
        <topology evidence="1">Multi-pass membrane protein</topology>
    </subcellularLocation>
</comment>
<dbReference type="GO" id="GO:0022857">
    <property type="term" value="F:transmembrane transporter activity"/>
    <property type="evidence" value="ECO:0007669"/>
    <property type="project" value="InterPro"/>
</dbReference>
<evidence type="ECO:0000256" key="3">
    <source>
        <dbReference type="ARBA" id="ARBA00022448"/>
    </source>
</evidence>
<reference evidence="10" key="1">
    <citation type="submission" date="2023-01" db="EMBL/GenBank/DDBJ databases">
        <title>The growth and conidiation of Purpureocillium lavendulum are regulated by nitrogen source and histone H3K14 acetylation.</title>
        <authorList>
            <person name="Tang P."/>
            <person name="Han J."/>
            <person name="Zhang C."/>
            <person name="Tang P."/>
            <person name="Qi F."/>
            <person name="Zhang K."/>
            <person name="Liang L."/>
        </authorList>
    </citation>
    <scope>NUCLEOTIDE SEQUENCE</scope>
    <source>
        <strain evidence="10">YMF1.00683</strain>
    </source>
</reference>
<dbReference type="Pfam" id="PF07690">
    <property type="entry name" value="MFS_1"/>
    <property type="match status" value="1"/>
</dbReference>
<feature type="region of interest" description="Disordered" evidence="7">
    <location>
        <begin position="25"/>
        <end position="80"/>
    </location>
</feature>
<dbReference type="PANTHER" id="PTHR23514">
    <property type="entry name" value="BYPASS OF STOP CODON PROTEIN 6"/>
    <property type="match status" value="1"/>
</dbReference>
<dbReference type="FunFam" id="1.20.1250.20:FF:000308">
    <property type="entry name" value="MFS efflux transporter"/>
    <property type="match status" value="1"/>
</dbReference>
<feature type="transmembrane region" description="Helical" evidence="8">
    <location>
        <begin position="219"/>
        <end position="239"/>
    </location>
</feature>
<feature type="transmembrane region" description="Helical" evidence="8">
    <location>
        <begin position="126"/>
        <end position="148"/>
    </location>
</feature>
<keyword evidence="5 8" id="KW-1133">Transmembrane helix</keyword>
<evidence type="ECO:0000256" key="8">
    <source>
        <dbReference type="SAM" id="Phobius"/>
    </source>
</evidence>
<dbReference type="PANTHER" id="PTHR23514:SF3">
    <property type="entry name" value="BYPASS OF STOP CODON PROTEIN 6"/>
    <property type="match status" value="1"/>
</dbReference>
<feature type="transmembrane region" description="Helical" evidence="8">
    <location>
        <begin position="399"/>
        <end position="422"/>
    </location>
</feature>
<proteinExistence type="inferred from homology"/>
<dbReference type="SUPFAM" id="SSF103473">
    <property type="entry name" value="MFS general substrate transporter"/>
    <property type="match status" value="1"/>
</dbReference>
<dbReference type="AlphaFoldDB" id="A0AB34FQK1"/>
<feature type="transmembrane region" description="Helical" evidence="8">
    <location>
        <begin position="311"/>
        <end position="334"/>
    </location>
</feature>
<feature type="transmembrane region" description="Helical" evidence="8">
    <location>
        <begin position="160"/>
        <end position="178"/>
    </location>
</feature>
<dbReference type="GO" id="GO:0016020">
    <property type="term" value="C:membrane"/>
    <property type="evidence" value="ECO:0007669"/>
    <property type="project" value="TreeGrafter"/>
</dbReference>
<dbReference type="EMBL" id="JAQHRD010000004">
    <property type="protein sequence ID" value="KAJ6441460.1"/>
    <property type="molecule type" value="Genomic_DNA"/>
</dbReference>
<evidence type="ECO:0000256" key="7">
    <source>
        <dbReference type="SAM" id="MobiDB-lite"/>
    </source>
</evidence>
<dbReference type="InterPro" id="IPR051788">
    <property type="entry name" value="MFS_Transporter"/>
</dbReference>
<evidence type="ECO:0000256" key="5">
    <source>
        <dbReference type="ARBA" id="ARBA00022989"/>
    </source>
</evidence>
<feature type="transmembrane region" description="Helical" evidence="8">
    <location>
        <begin position="184"/>
        <end position="207"/>
    </location>
</feature>
<evidence type="ECO:0000256" key="2">
    <source>
        <dbReference type="ARBA" id="ARBA00008335"/>
    </source>
</evidence>
<accession>A0AB34FQK1</accession>
<dbReference type="GO" id="GO:0012505">
    <property type="term" value="C:endomembrane system"/>
    <property type="evidence" value="ECO:0007669"/>
    <property type="project" value="UniProtKB-SubCell"/>
</dbReference>
<gene>
    <name evidence="10" type="ORF">O9K51_05011</name>
</gene>
<dbReference type="Proteomes" id="UP001163105">
    <property type="component" value="Unassembled WGS sequence"/>
</dbReference>
<feature type="transmembrane region" description="Helical" evidence="8">
    <location>
        <begin position="346"/>
        <end position="366"/>
    </location>
</feature>
<dbReference type="PROSITE" id="PS50850">
    <property type="entry name" value="MFS"/>
    <property type="match status" value="1"/>
</dbReference>
<evidence type="ECO:0000256" key="1">
    <source>
        <dbReference type="ARBA" id="ARBA00004127"/>
    </source>
</evidence>
<feature type="domain" description="Major facilitator superfamily (MFS) profile" evidence="9">
    <location>
        <begin position="95"/>
        <end position="489"/>
    </location>
</feature>
<keyword evidence="3" id="KW-0813">Transport</keyword>
<evidence type="ECO:0000313" key="11">
    <source>
        <dbReference type="Proteomes" id="UP001163105"/>
    </source>
</evidence>
<dbReference type="Gene3D" id="1.20.1250.20">
    <property type="entry name" value="MFS general substrate transporter like domains"/>
    <property type="match status" value="2"/>
</dbReference>
<keyword evidence="6 8" id="KW-0472">Membrane</keyword>
<dbReference type="FunFam" id="1.20.1250.20:FF:000286">
    <property type="entry name" value="MFS efflux transporter"/>
    <property type="match status" value="1"/>
</dbReference>
<comment type="caution">
    <text evidence="10">The sequence shown here is derived from an EMBL/GenBank/DDBJ whole genome shotgun (WGS) entry which is preliminary data.</text>
</comment>
<evidence type="ECO:0000256" key="4">
    <source>
        <dbReference type="ARBA" id="ARBA00022692"/>
    </source>
</evidence>
<sequence length="493" mass="53191">MPVWSLAKQFAIMARTSTTTIELQPVDGLPAHPAPAVKLPRDSKTDTQRHVGHKQAGNDETGSTSDGNRLLGELGGSEPCPAPAVRAAEKWNEPRRNSYRLGATFWCFLVMGANDSAYGLEKYYDLTYIVVSLVFLSPFIGYVASALLNNTLHNKFGQRGVSLICASSHIAAYTIIAAHPPYVVLVFAFILAGFGNGVADAAWNAWVGNLVNSSELLGFLHALYGVGGVVSPLIATTLITKANLPWYTFYYIMVRSFGAHAIGLAGIELVALATTFWDSDGASYRSIYQENEVDSQGKLTEALFHMPAARVCWVAALFLLCYVGVEVALGGWIVTFMLRVRHGEEFASGMSAVGFWLGITVGRALLGFVTPRIGVKLSTAVYIGAVMALELIFWLVPQFYVSAVAVAFQGFFLGPMFPNAVLVASKLLPRHQHVVVIGFAAAFGGCGAALLPFLIGLLAQSSGVRVLQPIILALLATMLVVWLLFPRIDKKRD</sequence>
<feature type="transmembrane region" description="Helical" evidence="8">
    <location>
        <begin position="373"/>
        <end position="393"/>
    </location>
</feature>
<feature type="compositionally biased region" description="Basic and acidic residues" evidence="7">
    <location>
        <begin position="39"/>
        <end position="49"/>
    </location>
</feature>